<evidence type="ECO:0000313" key="3">
    <source>
        <dbReference type="Proteomes" id="UP000176299"/>
    </source>
</evidence>
<protein>
    <submittedName>
        <fullName evidence="2">Uncharacterized protein</fullName>
    </submittedName>
</protein>
<evidence type="ECO:0000313" key="2">
    <source>
        <dbReference type="EMBL" id="OGY21863.1"/>
    </source>
</evidence>
<keyword evidence="1" id="KW-1133">Transmembrane helix</keyword>
<sequence>MKCPICGSETILKNNNLWCPKCRLFPGENLSLNISEEPDPGKIYRQRARRNFFKRLALIFVFLLIILPPLALFILNYTSFGYREKIFYNYRFTSEASSYLRKHTSITVFNISEKKPFGFTHSGYWSPGSKNVKLNSANDEVAIHEFAHAWWEELRKDKNVREGLINDTIKLSQMEDTRYTQTIKRARWIVDTYCSCPNKQKINYSAVDDHHFYAYMADFTLGRFKDGPHALPSFVWKYFDGLFTNNPRVVPCYETNSCYFPQNNKMQ</sequence>
<evidence type="ECO:0000256" key="1">
    <source>
        <dbReference type="SAM" id="Phobius"/>
    </source>
</evidence>
<keyword evidence="1" id="KW-0812">Transmembrane</keyword>
<keyword evidence="1" id="KW-0472">Membrane</keyword>
<accession>A0A1G1W2K4</accession>
<gene>
    <name evidence="2" type="ORF">A2113_00865</name>
</gene>
<dbReference type="EMBL" id="MHCN01000010">
    <property type="protein sequence ID" value="OGY21863.1"/>
    <property type="molecule type" value="Genomic_DNA"/>
</dbReference>
<comment type="caution">
    <text evidence="2">The sequence shown here is derived from an EMBL/GenBank/DDBJ whole genome shotgun (WGS) entry which is preliminary data.</text>
</comment>
<dbReference type="Proteomes" id="UP000176299">
    <property type="component" value="Unassembled WGS sequence"/>
</dbReference>
<dbReference type="STRING" id="1802591.A2113_00865"/>
<proteinExistence type="predicted"/>
<reference evidence="2 3" key="1">
    <citation type="journal article" date="2016" name="Nat. Commun.">
        <title>Thousands of microbial genomes shed light on interconnected biogeochemical processes in an aquifer system.</title>
        <authorList>
            <person name="Anantharaman K."/>
            <person name="Brown C.T."/>
            <person name="Hug L.A."/>
            <person name="Sharon I."/>
            <person name="Castelle C.J."/>
            <person name="Probst A.J."/>
            <person name="Thomas B.C."/>
            <person name="Singh A."/>
            <person name="Wilkins M.J."/>
            <person name="Karaoz U."/>
            <person name="Brodie E.L."/>
            <person name="Williams K.H."/>
            <person name="Hubbard S.S."/>
            <person name="Banfield J.F."/>
        </authorList>
    </citation>
    <scope>NUCLEOTIDE SEQUENCE [LARGE SCALE GENOMIC DNA]</scope>
</reference>
<name>A0A1G1W2K4_9BACT</name>
<feature type="transmembrane region" description="Helical" evidence="1">
    <location>
        <begin position="56"/>
        <end position="77"/>
    </location>
</feature>
<dbReference type="AlphaFoldDB" id="A0A1G1W2K4"/>
<organism evidence="2 3">
    <name type="scientific">Candidatus Woykebacteria bacterium GWA1_44_8</name>
    <dbReference type="NCBI Taxonomy" id="1802591"/>
    <lineage>
        <taxon>Bacteria</taxon>
        <taxon>Candidatus Woykeibacteriota</taxon>
    </lineage>
</organism>